<sequence>MALNPSCQSCRREAGIKQVLSANGKKRIWKCQSCIDRKSVSFFLVKHRSIHR</sequence>
<proteinExistence type="predicted"/>
<reference evidence="4" key="1">
    <citation type="submission" date="2020-05" db="EMBL/GenBank/DDBJ databases">
        <authorList>
            <person name="Chiriac C."/>
            <person name="Salcher M."/>
            <person name="Ghai R."/>
            <person name="Kavagutti S V."/>
        </authorList>
    </citation>
    <scope>NUCLEOTIDE SEQUENCE</scope>
</reference>
<name>A0A6J5QFQ5_9CAUD</name>
<dbReference type="EMBL" id="LR796855">
    <property type="protein sequence ID" value="CAB4169782.1"/>
    <property type="molecule type" value="Genomic_DNA"/>
</dbReference>
<evidence type="ECO:0000313" key="6">
    <source>
        <dbReference type="EMBL" id="CAB4210581.1"/>
    </source>
</evidence>
<dbReference type="EMBL" id="LR797373">
    <property type="protein sequence ID" value="CAB4210581.1"/>
    <property type="molecule type" value="Genomic_DNA"/>
</dbReference>
<evidence type="ECO:0000313" key="5">
    <source>
        <dbReference type="EMBL" id="CAB4197827.1"/>
    </source>
</evidence>
<dbReference type="EMBL" id="LR796302">
    <property type="protein sequence ID" value="CAB4135547.1"/>
    <property type="molecule type" value="Genomic_DNA"/>
</dbReference>
<protein>
    <submittedName>
        <fullName evidence="4">Uncharacterized protein</fullName>
    </submittedName>
</protein>
<dbReference type="EMBL" id="LR797261">
    <property type="protein sequence ID" value="CAB4197827.1"/>
    <property type="molecule type" value="Genomic_DNA"/>
</dbReference>
<accession>A0A6J5QFQ5</accession>
<gene>
    <name evidence="4" type="ORF">UFOVP1078_43</name>
    <name evidence="5" type="ORF">UFOVP1317_33</name>
    <name evidence="6" type="ORF">UFOVP1429_28</name>
    <name evidence="1" type="ORF">UFOVP289_54</name>
    <name evidence="2" type="ORF">UFOVP547_56</name>
    <name evidence="3" type="ORF">UFOVP900_13</name>
</gene>
<organism evidence="4">
    <name type="scientific">uncultured Caudovirales phage</name>
    <dbReference type="NCBI Taxonomy" id="2100421"/>
    <lineage>
        <taxon>Viruses</taxon>
        <taxon>Duplodnaviria</taxon>
        <taxon>Heunggongvirae</taxon>
        <taxon>Uroviricota</taxon>
        <taxon>Caudoviricetes</taxon>
        <taxon>Peduoviridae</taxon>
        <taxon>Maltschvirus</taxon>
        <taxon>Maltschvirus maltsch</taxon>
    </lineage>
</organism>
<evidence type="ECO:0000313" key="2">
    <source>
        <dbReference type="EMBL" id="CAB4150105.1"/>
    </source>
</evidence>
<evidence type="ECO:0000313" key="4">
    <source>
        <dbReference type="EMBL" id="CAB4183133.1"/>
    </source>
</evidence>
<dbReference type="EMBL" id="LR797044">
    <property type="protein sequence ID" value="CAB4183133.1"/>
    <property type="molecule type" value="Genomic_DNA"/>
</dbReference>
<dbReference type="EMBL" id="LR796533">
    <property type="protein sequence ID" value="CAB4150105.1"/>
    <property type="molecule type" value="Genomic_DNA"/>
</dbReference>
<evidence type="ECO:0000313" key="1">
    <source>
        <dbReference type="EMBL" id="CAB4135547.1"/>
    </source>
</evidence>
<evidence type="ECO:0000313" key="3">
    <source>
        <dbReference type="EMBL" id="CAB4169782.1"/>
    </source>
</evidence>